<dbReference type="STRING" id="1219077.VAZ01S_014_00220"/>
<feature type="transmembrane region" description="Helical" evidence="4">
    <location>
        <begin position="194"/>
        <end position="212"/>
    </location>
</feature>
<dbReference type="PANTHER" id="PTHR45138:SF9">
    <property type="entry name" value="DIGUANYLATE CYCLASE DGCM-RELATED"/>
    <property type="match status" value="1"/>
</dbReference>
<dbReference type="FunFam" id="3.30.70.270:FF:000001">
    <property type="entry name" value="Diguanylate cyclase domain protein"/>
    <property type="match status" value="1"/>
</dbReference>
<dbReference type="GO" id="GO:0052621">
    <property type="term" value="F:diguanylate cyclase activity"/>
    <property type="evidence" value="ECO:0007669"/>
    <property type="project" value="UniProtKB-EC"/>
</dbReference>
<evidence type="ECO:0000256" key="1">
    <source>
        <dbReference type="ARBA" id="ARBA00001946"/>
    </source>
</evidence>
<dbReference type="AlphaFoldDB" id="U3BZL7"/>
<dbReference type="OrthoDB" id="5800589at2"/>
<dbReference type="Pfam" id="PF00990">
    <property type="entry name" value="GGDEF"/>
    <property type="match status" value="1"/>
</dbReference>
<name>U3BZL7_9VIBR</name>
<evidence type="ECO:0000259" key="5">
    <source>
        <dbReference type="PROSITE" id="PS50887"/>
    </source>
</evidence>
<dbReference type="eggNOG" id="COG3706">
    <property type="taxonomic scope" value="Bacteria"/>
</dbReference>
<keyword evidence="7" id="KW-1185">Reference proteome</keyword>
<comment type="catalytic activity">
    <reaction evidence="3">
        <text>2 GTP = 3',3'-c-di-GMP + 2 diphosphate</text>
        <dbReference type="Rhea" id="RHEA:24898"/>
        <dbReference type="ChEBI" id="CHEBI:33019"/>
        <dbReference type="ChEBI" id="CHEBI:37565"/>
        <dbReference type="ChEBI" id="CHEBI:58805"/>
        <dbReference type="EC" id="2.7.7.65"/>
    </reaction>
</comment>
<accession>U3BZL7</accession>
<comment type="caution">
    <text evidence="6">The sequence shown here is derived from an EMBL/GenBank/DDBJ whole genome shotgun (WGS) entry which is preliminary data.</text>
</comment>
<dbReference type="InterPro" id="IPR043128">
    <property type="entry name" value="Rev_trsase/Diguanyl_cyclase"/>
</dbReference>
<evidence type="ECO:0000313" key="6">
    <source>
        <dbReference type="EMBL" id="GAD74734.1"/>
    </source>
</evidence>
<dbReference type="EMBL" id="BATL01000014">
    <property type="protein sequence ID" value="GAD74734.1"/>
    <property type="molecule type" value="Genomic_DNA"/>
</dbReference>
<dbReference type="InterPro" id="IPR000160">
    <property type="entry name" value="GGDEF_dom"/>
</dbReference>
<dbReference type="RefSeq" id="WP_021708514.1">
    <property type="nucleotide sequence ID" value="NZ_BAOB01000069.1"/>
</dbReference>
<dbReference type="CDD" id="cd01949">
    <property type="entry name" value="GGDEF"/>
    <property type="match status" value="1"/>
</dbReference>
<dbReference type="PROSITE" id="PS50887">
    <property type="entry name" value="GGDEF"/>
    <property type="match status" value="1"/>
</dbReference>
<dbReference type="Gene3D" id="3.30.70.270">
    <property type="match status" value="1"/>
</dbReference>
<keyword evidence="4" id="KW-0812">Transmembrane</keyword>
<feature type="domain" description="GGDEF" evidence="5">
    <location>
        <begin position="285"/>
        <end position="419"/>
    </location>
</feature>
<dbReference type="GO" id="GO:0043709">
    <property type="term" value="P:cell adhesion involved in single-species biofilm formation"/>
    <property type="evidence" value="ECO:0007669"/>
    <property type="project" value="TreeGrafter"/>
</dbReference>
<dbReference type="Proteomes" id="UP000016567">
    <property type="component" value="Unassembled WGS sequence"/>
</dbReference>
<evidence type="ECO:0000256" key="4">
    <source>
        <dbReference type="SAM" id="Phobius"/>
    </source>
</evidence>
<keyword evidence="4" id="KW-0472">Membrane</keyword>
<dbReference type="NCBIfam" id="TIGR00254">
    <property type="entry name" value="GGDEF"/>
    <property type="match status" value="1"/>
</dbReference>
<dbReference type="GO" id="GO:1902201">
    <property type="term" value="P:negative regulation of bacterial-type flagellum-dependent cell motility"/>
    <property type="evidence" value="ECO:0007669"/>
    <property type="project" value="TreeGrafter"/>
</dbReference>
<evidence type="ECO:0000256" key="3">
    <source>
        <dbReference type="ARBA" id="ARBA00034247"/>
    </source>
</evidence>
<gene>
    <name evidence="6" type="ORF">VAZ01S_014_00220</name>
</gene>
<dbReference type="PANTHER" id="PTHR45138">
    <property type="entry name" value="REGULATORY COMPONENTS OF SENSORY TRANSDUCTION SYSTEM"/>
    <property type="match status" value="1"/>
</dbReference>
<reference evidence="6 7" key="1">
    <citation type="submission" date="2013-09" db="EMBL/GenBank/DDBJ databases">
        <title>Whole genome shotgun sequence of Vibrio azureus NBRC 104587.</title>
        <authorList>
            <person name="Isaki S."/>
            <person name="Hosoyama A."/>
            <person name="Numata M."/>
            <person name="Hashimoto M."/>
            <person name="Hosoyama Y."/>
            <person name="Tsuchikane K."/>
            <person name="Noguchi M."/>
            <person name="Hirakata S."/>
            <person name="Ichikawa N."/>
            <person name="Ohji S."/>
            <person name="Yamazoe A."/>
            <person name="Fujita N."/>
        </authorList>
    </citation>
    <scope>NUCLEOTIDE SEQUENCE [LARGE SCALE GENOMIC DNA]</scope>
    <source>
        <strain evidence="6 7">NBRC 104587</strain>
    </source>
</reference>
<comment type="cofactor">
    <cofactor evidence="1">
        <name>Mg(2+)</name>
        <dbReference type="ChEBI" id="CHEBI:18420"/>
    </cofactor>
</comment>
<organism evidence="6 7">
    <name type="scientific">Vibrio azureus NBRC 104587</name>
    <dbReference type="NCBI Taxonomy" id="1219077"/>
    <lineage>
        <taxon>Bacteria</taxon>
        <taxon>Pseudomonadati</taxon>
        <taxon>Pseudomonadota</taxon>
        <taxon>Gammaproteobacteria</taxon>
        <taxon>Vibrionales</taxon>
        <taxon>Vibrionaceae</taxon>
        <taxon>Vibrio</taxon>
    </lineage>
</organism>
<dbReference type="GO" id="GO:0005886">
    <property type="term" value="C:plasma membrane"/>
    <property type="evidence" value="ECO:0007669"/>
    <property type="project" value="TreeGrafter"/>
</dbReference>
<sequence>MTTNLSNDKGLYYSTTRRYLLAVLIIALLSTAAYFTLQSALSDSDTTAYMVNLSGRQRMLSQHIALDSYRLHQTYQTGQTPTDQNLSQMDNNIFDMRQANRQLSSGVLSKNKTVDLSSAIREIYFGEMNLYARVNRYLDVAQKLKTSSVNKDRLFYLSLIDSQSEQILKDLNKAVQQYQLEGEESLSRIEDLELFVWLATLTALLLEVLFIFRPMIKLIVTSQREQERTLECLEEMVELRTLKLEIANKKLKEVATYDPLTKLKNRLTLENDVEVLITLSKKNHVPFALAIIDIDFFKEVNDGFGHLAGDYVLKELAVLMLGITRAYDHLYRVGGEEFVLVLNRVKLDEMIAILEKLRSKVEAHKFDYEGENINITISVGACHISQLNLARVQDILRVSDQALYSAKNSGRNRVRLAPYERAKPALQTI</sequence>
<feature type="transmembrane region" description="Helical" evidence="4">
    <location>
        <begin position="19"/>
        <end position="37"/>
    </location>
</feature>
<dbReference type="SUPFAM" id="SSF55073">
    <property type="entry name" value="Nucleotide cyclase"/>
    <property type="match status" value="1"/>
</dbReference>
<dbReference type="SMART" id="SM00267">
    <property type="entry name" value="GGDEF"/>
    <property type="match status" value="1"/>
</dbReference>
<dbReference type="EC" id="2.7.7.65" evidence="2"/>
<protein>
    <recommendedName>
        <fullName evidence="2">diguanylate cyclase</fullName>
        <ecNumber evidence="2">2.7.7.65</ecNumber>
    </recommendedName>
</protein>
<proteinExistence type="predicted"/>
<keyword evidence="4" id="KW-1133">Transmembrane helix</keyword>
<evidence type="ECO:0000313" key="7">
    <source>
        <dbReference type="Proteomes" id="UP000016567"/>
    </source>
</evidence>
<dbReference type="InterPro" id="IPR029787">
    <property type="entry name" value="Nucleotide_cyclase"/>
</dbReference>
<dbReference type="InterPro" id="IPR050469">
    <property type="entry name" value="Diguanylate_Cyclase"/>
</dbReference>
<evidence type="ECO:0000256" key="2">
    <source>
        <dbReference type="ARBA" id="ARBA00012528"/>
    </source>
</evidence>